<evidence type="ECO:0000256" key="1">
    <source>
        <dbReference type="SAM" id="MobiDB-lite"/>
    </source>
</evidence>
<gene>
    <name evidence="2" type="ORF">V6N12_013213</name>
</gene>
<evidence type="ECO:0000313" key="3">
    <source>
        <dbReference type="Proteomes" id="UP001472677"/>
    </source>
</evidence>
<feature type="region of interest" description="Disordered" evidence="1">
    <location>
        <begin position="71"/>
        <end position="102"/>
    </location>
</feature>
<comment type="caution">
    <text evidence="2">The sequence shown here is derived from an EMBL/GenBank/DDBJ whole genome shotgun (WGS) entry which is preliminary data.</text>
</comment>
<protein>
    <submittedName>
        <fullName evidence="2">Uncharacterized protein</fullName>
    </submittedName>
</protein>
<keyword evidence="3" id="KW-1185">Reference proteome</keyword>
<dbReference type="EMBL" id="JBBPBM010000035">
    <property type="protein sequence ID" value="KAK8530711.1"/>
    <property type="molecule type" value="Genomic_DNA"/>
</dbReference>
<organism evidence="2 3">
    <name type="scientific">Hibiscus sabdariffa</name>
    <name type="common">roselle</name>
    <dbReference type="NCBI Taxonomy" id="183260"/>
    <lineage>
        <taxon>Eukaryota</taxon>
        <taxon>Viridiplantae</taxon>
        <taxon>Streptophyta</taxon>
        <taxon>Embryophyta</taxon>
        <taxon>Tracheophyta</taxon>
        <taxon>Spermatophyta</taxon>
        <taxon>Magnoliopsida</taxon>
        <taxon>eudicotyledons</taxon>
        <taxon>Gunneridae</taxon>
        <taxon>Pentapetalae</taxon>
        <taxon>rosids</taxon>
        <taxon>malvids</taxon>
        <taxon>Malvales</taxon>
        <taxon>Malvaceae</taxon>
        <taxon>Malvoideae</taxon>
        <taxon>Hibiscus</taxon>
    </lineage>
</organism>
<proteinExistence type="predicted"/>
<dbReference type="Proteomes" id="UP001472677">
    <property type="component" value="Unassembled WGS sequence"/>
</dbReference>
<sequence length="128" mass="14156">MLCAIPQPSNDAFQDLGCTMSRGRGWCRHAGRCTQWYSRMYNGQRQGQGLRNENENPNIVAGSFFPPDVNADSYNVPPLGDPPDPSFRLDTDARDQLPPAPLFHGSVDAGIVKVLDYGDSREVAMIEE</sequence>
<name>A0ABR2D5W2_9ROSI</name>
<evidence type="ECO:0000313" key="2">
    <source>
        <dbReference type="EMBL" id="KAK8530711.1"/>
    </source>
</evidence>
<accession>A0ABR2D5W2</accession>
<reference evidence="2 3" key="1">
    <citation type="journal article" date="2024" name="G3 (Bethesda)">
        <title>Genome assembly of Hibiscus sabdariffa L. provides insights into metabolisms of medicinal natural products.</title>
        <authorList>
            <person name="Kim T."/>
        </authorList>
    </citation>
    <scope>NUCLEOTIDE SEQUENCE [LARGE SCALE GENOMIC DNA]</scope>
    <source>
        <strain evidence="2">TK-2024</strain>
        <tissue evidence="2">Old leaves</tissue>
    </source>
</reference>